<keyword evidence="7" id="KW-0399">Innate immunity</keyword>
<evidence type="ECO:0000256" key="19">
    <source>
        <dbReference type="ARBA" id="ARBA00071084"/>
    </source>
</evidence>
<evidence type="ECO:0000256" key="14">
    <source>
        <dbReference type="ARBA" id="ARBA00023128"/>
    </source>
</evidence>
<evidence type="ECO:0000256" key="1">
    <source>
        <dbReference type="ARBA" id="ARBA00004275"/>
    </source>
</evidence>
<proteinExistence type="predicted"/>
<dbReference type="GO" id="GO:0045087">
    <property type="term" value="P:innate immune response"/>
    <property type="evidence" value="ECO:0007669"/>
    <property type="project" value="UniProtKB-KW"/>
</dbReference>
<evidence type="ECO:0000256" key="5">
    <source>
        <dbReference type="ARBA" id="ARBA00022553"/>
    </source>
</evidence>
<sequence>MTFAEEKTYEYIRHHYSNFVDRIHVLEILPYLSCLTTSDQDRLRASCQLSGNQGTLWELFNSLRRRIGWVESLISALRACELVDLADEVARIYHSNLPGVRNRPPAPVEPQLVPAEVPRSSRPAVAPSAPHNGYREEEPSFPLSVQDTQPPESPEESSKKVPQMPHPGAVLRRPAGPLESSSDMAAFSPLTSSGHEEQDTELGGAHTPGTASSLPSSRGPVSPSVSFQPLTRSTHRASRLPAPSVSVPSAGTSSSSTGLACAGVAGDHRKAGVCSAGAGVSTSSLTTSTASFRVPASSALDRTVPSKLPASSKPSGTVATNVLTSLPPSKLPINSVRAGTAAPRVPTGLVPEPRMSTSMVPSKVPASTVPTIRSHTPSGVSPCPTAGAPGITISTRDSLPEPNPSSSGWESELELSKPGCLASRVDSEPFSGCSADLALSYSKSLDAGPDNAPEENEYQSVDSIRIQVTQDPSVDLLEGNPGPRATPEPLGEEDYIQVSAWAPWLRVAATGVFLALFLTVVYRRRLLQ</sequence>
<dbReference type="GO" id="GO:0035591">
    <property type="term" value="F:signaling adaptor activity"/>
    <property type="evidence" value="ECO:0007669"/>
    <property type="project" value="UniProtKB-ARBA"/>
</dbReference>
<dbReference type="GO" id="GO:0005741">
    <property type="term" value="C:mitochondrial outer membrane"/>
    <property type="evidence" value="ECO:0007669"/>
    <property type="project" value="UniProtKB-SubCell"/>
</dbReference>
<evidence type="ECO:0000256" key="7">
    <source>
        <dbReference type="ARBA" id="ARBA00022588"/>
    </source>
</evidence>
<accession>A0A2Y9IVJ9</accession>
<evidence type="ECO:0000313" key="25">
    <source>
        <dbReference type="Proteomes" id="UP000248482"/>
    </source>
</evidence>
<keyword evidence="14" id="KW-0496">Mitochondrion</keyword>
<dbReference type="PANTHER" id="PTHR21446:SF6">
    <property type="entry name" value="MITOCHONDRIAL ANTIVIRAL-SIGNALING PROTEIN"/>
    <property type="match status" value="1"/>
</dbReference>
<dbReference type="GO" id="GO:0032755">
    <property type="term" value="P:positive regulation of interleukin-6 production"/>
    <property type="evidence" value="ECO:0007669"/>
    <property type="project" value="UniProtKB-ARBA"/>
</dbReference>
<evidence type="ECO:0000259" key="24">
    <source>
        <dbReference type="Pfam" id="PF16739"/>
    </source>
</evidence>
<dbReference type="GO" id="GO:0051607">
    <property type="term" value="P:defense response to virus"/>
    <property type="evidence" value="ECO:0007669"/>
    <property type="project" value="UniProtKB-KW"/>
</dbReference>
<keyword evidence="15 23" id="KW-0472">Membrane</keyword>
<dbReference type="GeneID" id="111141602"/>
<keyword evidence="12 23" id="KW-1133">Transmembrane helix</keyword>
<keyword evidence="18" id="KW-0449">Lipoprotein</keyword>
<keyword evidence="16" id="KW-0564">Palmitate</keyword>
<keyword evidence="13" id="KW-0051">Antiviral defense</keyword>
<evidence type="ECO:0000256" key="15">
    <source>
        <dbReference type="ARBA" id="ARBA00023136"/>
    </source>
</evidence>
<evidence type="ECO:0000256" key="4">
    <source>
        <dbReference type="ARBA" id="ARBA00022499"/>
    </source>
</evidence>
<dbReference type="AlphaFoldDB" id="A0A2Y9IVJ9"/>
<dbReference type="RefSeq" id="XP_022349985.1">
    <property type="nucleotide sequence ID" value="XM_022494277.1"/>
</dbReference>
<feature type="compositionally biased region" description="Polar residues" evidence="22">
    <location>
        <begin position="179"/>
        <end position="193"/>
    </location>
</feature>
<keyword evidence="17" id="KW-0576">Peroxisome</keyword>
<evidence type="ECO:0000256" key="21">
    <source>
        <dbReference type="ARBA" id="ARBA00083233"/>
    </source>
</evidence>
<keyword evidence="25" id="KW-1185">Reference proteome</keyword>
<evidence type="ECO:0000256" key="16">
    <source>
        <dbReference type="ARBA" id="ARBA00023139"/>
    </source>
</evidence>
<evidence type="ECO:0000256" key="9">
    <source>
        <dbReference type="ARBA" id="ARBA00022787"/>
    </source>
</evidence>
<feature type="region of interest" description="Disordered" evidence="22">
    <location>
        <begin position="304"/>
        <end position="412"/>
    </location>
</feature>
<keyword evidence="6" id="KW-0945">Host-virus interaction</keyword>
<keyword evidence="8 23" id="KW-0812">Transmembrane</keyword>
<dbReference type="GO" id="GO:1900227">
    <property type="term" value="P:positive regulation of NLRP3 inflammasome complex assembly"/>
    <property type="evidence" value="ECO:0007669"/>
    <property type="project" value="UniProtKB-ARBA"/>
</dbReference>
<dbReference type="GO" id="GO:1900063">
    <property type="term" value="P:regulation of peroxisome organization"/>
    <property type="evidence" value="ECO:0007669"/>
    <property type="project" value="UniProtKB-ARBA"/>
</dbReference>
<protein>
    <recommendedName>
        <fullName evidence="19">Mitochondrial antiviral-signaling protein</fullName>
    </recommendedName>
    <alternativeName>
        <fullName evidence="20">Interferon beta promoter stimulator protein 1</fullName>
    </alternativeName>
    <alternativeName>
        <fullName evidence="21">Virus-induced-signaling adapter</fullName>
    </alternativeName>
</protein>
<evidence type="ECO:0000256" key="13">
    <source>
        <dbReference type="ARBA" id="ARBA00023118"/>
    </source>
</evidence>
<feature type="domain" description="Caspase recruitment" evidence="24">
    <location>
        <begin position="6"/>
        <end position="91"/>
    </location>
</feature>
<feature type="transmembrane region" description="Helical" evidence="23">
    <location>
        <begin position="501"/>
        <end position="522"/>
    </location>
</feature>
<evidence type="ECO:0000256" key="17">
    <source>
        <dbReference type="ARBA" id="ARBA00023140"/>
    </source>
</evidence>
<feature type="compositionally biased region" description="Low complexity" evidence="22">
    <location>
        <begin position="242"/>
        <end position="258"/>
    </location>
</feature>
<dbReference type="FunFam" id="1.10.533.10:FF:000063">
    <property type="entry name" value="Mitochondrial antiviral-signaling protein"/>
    <property type="match status" value="1"/>
</dbReference>
<evidence type="ECO:0000256" key="23">
    <source>
        <dbReference type="SAM" id="Phobius"/>
    </source>
</evidence>
<feature type="compositionally biased region" description="Polar residues" evidence="22">
    <location>
        <begin position="368"/>
        <end position="379"/>
    </location>
</feature>
<dbReference type="GO" id="GO:0005777">
    <property type="term" value="C:peroxisome"/>
    <property type="evidence" value="ECO:0007669"/>
    <property type="project" value="UniProtKB-SubCell"/>
</dbReference>
<dbReference type="OrthoDB" id="9909785at2759"/>
<evidence type="ECO:0000256" key="3">
    <source>
        <dbReference type="ARBA" id="ARBA00022481"/>
    </source>
</evidence>
<feature type="region of interest" description="Disordered" evidence="22">
    <location>
        <begin position="97"/>
        <end position="258"/>
    </location>
</feature>
<reference evidence="26" key="1">
    <citation type="submission" date="2025-08" db="UniProtKB">
        <authorList>
            <consortium name="RefSeq"/>
        </authorList>
    </citation>
    <scope>IDENTIFICATION</scope>
    <source>
        <tissue evidence="26">Blood</tissue>
    </source>
</reference>
<dbReference type="InterPro" id="IPR052787">
    <property type="entry name" value="MAVS"/>
</dbReference>
<evidence type="ECO:0000256" key="12">
    <source>
        <dbReference type="ARBA" id="ARBA00022989"/>
    </source>
</evidence>
<keyword evidence="9" id="KW-1000">Mitochondrion outer membrane</keyword>
<keyword evidence="5" id="KW-0597">Phosphoprotein</keyword>
<dbReference type="Pfam" id="PF16739">
    <property type="entry name" value="CARD_2"/>
    <property type="match status" value="1"/>
</dbReference>
<dbReference type="InterPro" id="IPR011029">
    <property type="entry name" value="DEATH-like_dom_sf"/>
</dbReference>
<dbReference type="PANTHER" id="PTHR21446">
    <property type="entry name" value="DUF3504 DOMAIN-CONTAINING PROTEIN"/>
    <property type="match status" value="1"/>
</dbReference>
<evidence type="ECO:0000256" key="11">
    <source>
        <dbReference type="ARBA" id="ARBA00022859"/>
    </source>
</evidence>
<organism evidence="25 26">
    <name type="scientific">Enhydra lutris kenyoni</name>
    <name type="common">northern sea otter</name>
    <dbReference type="NCBI Taxonomy" id="391180"/>
    <lineage>
        <taxon>Eukaryota</taxon>
        <taxon>Metazoa</taxon>
        <taxon>Chordata</taxon>
        <taxon>Craniata</taxon>
        <taxon>Vertebrata</taxon>
        <taxon>Euteleostomi</taxon>
        <taxon>Mammalia</taxon>
        <taxon>Eutheria</taxon>
        <taxon>Laurasiatheria</taxon>
        <taxon>Carnivora</taxon>
        <taxon>Caniformia</taxon>
        <taxon>Musteloidea</taxon>
        <taxon>Mustelidae</taxon>
        <taxon>Lutrinae</taxon>
        <taxon>Enhydra</taxon>
    </lineage>
</organism>
<evidence type="ECO:0000256" key="10">
    <source>
        <dbReference type="ARBA" id="ARBA00022843"/>
    </source>
</evidence>
<keyword evidence="3" id="KW-0488">Methylation</keyword>
<evidence type="ECO:0000256" key="22">
    <source>
        <dbReference type="SAM" id="MobiDB-lite"/>
    </source>
</evidence>
<name>A0A2Y9IVJ9_ENHLU</name>
<evidence type="ECO:0000256" key="2">
    <source>
        <dbReference type="ARBA" id="ARBA00004572"/>
    </source>
</evidence>
<evidence type="ECO:0000256" key="20">
    <source>
        <dbReference type="ARBA" id="ARBA00082620"/>
    </source>
</evidence>
<keyword evidence="4" id="KW-1017">Isopeptide bond</keyword>
<keyword evidence="11" id="KW-0391">Immunity</keyword>
<dbReference type="GO" id="GO:0045071">
    <property type="term" value="P:negative regulation of viral genome replication"/>
    <property type="evidence" value="ECO:0007669"/>
    <property type="project" value="UniProtKB-ARBA"/>
</dbReference>
<dbReference type="Gene3D" id="1.10.533.10">
    <property type="entry name" value="Death Domain, Fas"/>
    <property type="match status" value="1"/>
</dbReference>
<comment type="subcellular location">
    <subcellularLocation>
        <location evidence="2">Mitochondrion outer membrane</location>
        <topology evidence="2">Single-pass membrane protein</topology>
    </subcellularLocation>
    <subcellularLocation>
        <location evidence="1">Peroxisome</location>
    </subcellularLocation>
</comment>
<dbReference type="Proteomes" id="UP000248482">
    <property type="component" value="Unplaced"/>
</dbReference>
<dbReference type="GO" id="GO:0070585">
    <property type="term" value="P:protein localization to mitochondrion"/>
    <property type="evidence" value="ECO:0007669"/>
    <property type="project" value="UniProtKB-ARBA"/>
</dbReference>
<evidence type="ECO:0000256" key="18">
    <source>
        <dbReference type="ARBA" id="ARBA00023288"/>
    </source>
</evidence>
<dbReference type="InterPro" id="IPR031964">
    <property type="entry name" value="CARD_dom"/>
</dbReference>
<dbReference type="STRING" id="391180.A0A2Y9IVJ9"/>
<dbReference type="GO" id="GO:0002753">
    <property type="term" value="P:cytoplasmic pattern recognition receptor signaling pathway"/>
    <property type="evidence" value="ECO:0007669"/>
    <property type="project" value="UniProtKB-ARBA"/>
</dbReference>
<dbReference type="GO" id="GO:0032728">
    <property type="term" value="P:positive regulation of interferon-beta production"/>
    <property type="evidence" value="ECO:0007669"/>
    <property type="project" value="UniProtKB-ARBA"/>
</dbReference>
<gene>
    <name evidence="26" type="primary">LOC111141602</name>
</gene>
<evidence type="ECO:0000256" key="8">
    <source>
        <dbReference type="ARBA" id="ARBA00022692"/>
    </source>
</evidence>
<dbReference type="GO" id="GO:0032727">
    <property type="term" value="P:positive regulation of interferon-alpha production"/>
    <property type="evidence" value="ECO:0007669"/>
    <property type="project" value="UniProtKB-ARBA"/>
</dbReference>
<keyword evidence="10" id="KW-0832">Ubl conjugation</keyword>
<feature type="compositionally biased region" description="Polar residues" evidence="22">
    <location>
        <begin position="312"/>
        <end position="327"/>
    </location>
</feature>
<evidence type="ECO:0000256" key="6">
    <source>
        <dbReference type="ARBA" id="ARBA00022581"/>
    </source>
</evidence>
<feature type="compositionally biased region" description="Low complexity" evidence="22">
    <location>
        <begin position="212"/>
        <end position="226"/>
    </location>
</feature>
<dbReference type="GO" id="GO:0002230">
    <property type="term" value="P:positive regulation of defense response to virus by host"/>
    <property type="evidence" value="ECO:0007669"/>
    <property type="project" value="UniProtKB-ARBA"/>
</dbReference>
<evidence type="ECO:0000313" key="26">
    <source>
        <dbReference type="RefSeq" id="XP_022349985.1"/>
    </source>
</evidence>